<dbReference type="GeneID" id="113693108"/>
<dbReference type="PANTHER" id="PTHR47074:SF48">
    <property type="entry name" value="POLYNUCLEOTIDYL TRANSFERASE, RIBONUCLEASE H-LIKE SUPERFAMILY PROTEIN"/>
    <property type="match status" value="1"/>
</dbReference>
<dbReference type="CDD" id="cd06222">
    <property type="entry name" value="RNase_H_like"/>
    <property type="match status" value="1"/>
</dbReference>
<dbReference type="InterPro" id="IPR002156">
    <property type="entry name" value="RNaseH_domain"/>
</dbReference>
<keyword evidence="2" id="KW-1185">Reference proteome</keyword>
<sequence length="188" mass="21437">MEFKEAVELEGRAGIAEATPNQHFRRWKPPIEGAYKINTDAAISAQMIRTGKGIVARNWKGEIMKVWAIMEEKIGEPELEEATAIRAAMQLGKEAGWRKIEIQSDCKSVIDCILTVSCNNCNCAVILEDIQKLREFFDQCNFSFIYREGNEVCHRLAKFALKLVNDVYWESNFPGWIKDLARKDCEGS</sequence>
<accession>A0A6P6SNN3</accession>
<dbReference type="GO" id="GO:0004523">
    <property type="term" value="F:RNA-DNA hybrid ribonuclease activity"/>
    <property type="evidence" value="ECO:0007669"/>
    <property type="project" value="InterPro"/>
</dbReference>
<dbReference type="AlphaFoldDB" id="A0A6P6SNN3"/>
<gene>
    <name evidence="3" type="primary">LOC113693108</name>
</gene>
<dbReference type="InterPro" id="IPR012337">
    <property type="entry name" value="RNaseH-like_sf"/>
</dbReference>
<evidence type="ECO:0000313" key="3">
    <source>
        <dbReference type="RefSeq" id="XP_027067487.1"/>
    </source>
</evidence>
<dbReference type="RefSeq" id="XP_027067487.1">
    <property type="nucleotide sequence ID" value="XM_027211686.1"/>
</dbReference>
<protein>
    <recommendedName>
        <fullName evidence="1">RNase H type-1 domain-containing protein</fullName>
    </recommendedName>
</protein>
<evidence type="ECO:0000313" key="2">
    <source>
        <dbReference type="Proteomes" id="UP001652660"/>
    </source>
</evidence>
<dbReference type="Pfam" id="PF13456">
    <property type="entry name" value="RVT_3"/>
    <property type="match status" value="1"/>
</dbReference>
<dbReference type="InterPro" id="IPR036397">
    <property type="entry name" value="RNaseH_sf"/>
</dbReference>
<reference evidence="2" key="1">
    <citation type="journal article" date="2025" name="Foods">
        <title>Unveiling the Microbial Signatures of Arabica Coffee Cherries: Insights into Ripeness Specific Diversity, Functional Traits, and Implications for Quality and Safety.</title>
        <authorList>
            <consortium name="RefSeq"/>
            <person name="Tenea G.N."/>
            <person name="Cifuentes V."/>
            <person name="Reyes P."/>
            <person name="Cevallos-Vallejos M."/>
        </authorList>
    </citation>
    <scope>NUCLEOTIDE SEQUENCE [LARGE SCALE GENOMIC DNA]</scope>
</reference>
<proteinExistence type="predicted"/>
<dbReference type="OrthoDB" id="1906820at2759"/>
<dbReference type="SUPFAM" id="SSF53098">
    <property type="entry name" value="Ribonuclease H-like"/>
    <property type="match status" value="1"/>
</dbReference>
<organism evidence="2 3">
    <name type="scientific">Coffea arabica</name>
    <name type="common">Arabian coffee</name>
    <dbReference type="NCBI Taxonomy" id="13443"/>
    <lineage>
        <taxon>Eukaryota</taxon>
        <taxon>Viridiplantae</taxon>
        <taxon>Streptophyta</taxon>
        <taxon>Embryophyta</taxon>
        <taxon>Tracheophyta</taxon>
        <taxon>Spermatophyta</taxon>
        <taxon>Magnoliopsida</taxon>
        <taxon>eudicotyledons</taxon>
        <taxon>Gunneridae</taxon>
        <taxon>Pentapetalae</taxon>
        <taxon>asterids</taxon>
        <taxon>lamiids</taxon>
        <taxon>Gentianales</taxon>
        <taxon>Rubiaceae</taxon>
        <taxon>Ixoroideae</taxon>
        <taxon>Gardenieae complex</taxon>
        <taxon>Bertiereae - Coffeeae clade</taxon>
        <taxon>Coffeeae</taxon>
        <taxon>Coffea</taxon>
    </lineage>
</organism>
<reference evidence="3" key="2">
    <citation type="submission" date="2025-08" db="UniProtKB">
        <authorList>
            <consortium name="RefSeq"/>
        </authorList>
    </citation>
    <scope>IDENTIFICATION</scope>
    <source>
        <tissue evidence="3">Leaves</tissue>
    </source>
</reference>
<feature type="domain" description="RNase H type-1" evidence="1">
    <location>
        <begin position="38"/>
        <end position="160"/>
    </location>
</feature>
<dbReference type="InterPro" id="IPR044730">
    <property type="entry name" value="RNase_H-like_dom_plant"/>
</dbReference>
<dbReference type="PANTHER" id="PTHR47074">
    <property type="entry name" value="BNAC02G40300D PROTEIN"/>
    <property type="match status" value="1"/>
</dbReference>
<dbReference type="InterPro" id="IPR052929">
    <property type="entry name" value="RNase_H-like_EbsB-rel"/>
</dbReference>
<dbReference type="Gene3D" id="3.30.420.10">
    <property type="entry name" value="Ribonuclease H-like superfamily/Ribonuclease H"/>
    <property type="match status" value="1"/>
</dbReference>
<evidence type="ECO:0000259" key="1">
    <source>
        <dbReference type="Pfam" id="PF13456"/>
    </source>
</evidence>
<name>A0A6P6SNN3_COFAR</name>
<dbReference type="Proteomes" id="UP001652660">
    <property type="component" value="Chromosome 6c"/>
</dbReference>
<dbReference type="GO" id="GO:0003676">
    <property type="term" value="F:nucleic acid binding"/>
    <property type="evidence" value="ECO:0007669"/>
    <property type="project" value="InterPro"/>
</dbReference>